<evidence type="ECO:0000313" key="2">
    <source>
        <dbReference type="EMBL" id="SEI75119.1"/>
    </source>
</evidence>
<keyword evidence="1" id="KW-0472">Membrane</keyword>
<dbReference type="AlphaFoldDB" id="A0A1H6T4R2"/>
<gene>
    <name evidence="2" type="ORF">SAMN04488018_10415</name>
</gene>
<keyword evidence="1" id="KW-1133">Transmembrane helix</keyword>
<accession>A0A1H6T4R2</accession>
<name>A0A1H6T4R2_9FLAO</name>
<feature type="transmembrane region" description="Helical" evidence="1">
    <location>
        <begin position="29"/>
        <end position="49"/>
    </location>
</feature>
<dbReference type="Proteomes" id="UP000183077">
    <property type="component" value="Unassembled WGS sequence"/>
</dbReference>
<feature type="transmembrane region" description="Helical" evidence="1">
    <location>
        <begin position="7"/>
        <end position="23"/>
    </location>
</feature>
<dbReference type="EMBL" id="FNYS01000004">
    <property type="protein sequence ID" value="SEI75119.1"/>
    <property type="molecule type" value="Genomic_DNA"/>
</dbReference>
<proteinExistence type="predicted"/>
<keyword evidence="1" id="KW-0812">Transmembrane</keyword>
<dbReference type="RefSeq" id="WP_167357240.1">
    <property type="nucleotide sequence ID" value="NZ_FNYS01000004.1"/>
</dbReference>
<organism evidence="2 3">
    <name type="scientific">Myroides marinus</name>
    <dbReference type="NCBI Taxonomy" id="703342"/>
    <lineage>
        <taxon>Bacteria</taxon>
        <taxon>Pseudomonadati</taxon>
        <taxon>Bacteroidota</taxon>
        <taxon>Flavobacteriia</taxon>
        <taxon>Flavobacteriales</taxon>
        <taxon>Flavobacteriaceae</taxon>
        <taxon>Myroides</taxon>
    </lineage>
</organism>
<protein>
    <submittedName>
        <fullName evidence="2">Uncharacterized protein</fullName>
    </submittedName>
</protein>
<dbReference type="GeneID" id="82258943"/>
<evidence type="ECO:0000256" key="1">
    <source>
        <dbReference type="SAM" id="Phobius"/>
    </source>
</evidence>
<evidence type="ECO:0000313" key="3">
    <source>
        <dbReference type="Proteomes" id="UP000183077"/>
    </source>
</evidence>
<reference evidence="2 3" key="1">
    <citation type="submission" date="2016-10" db="EMBL/GenBank/DDBJ databases">
        <authorList>
            <person name="de Groot N.N."/>
        </authorList>
    </citation>
    <scope>NUCLEOTIDE SEQUENCE [LARGE SCALE GENOMIC DNA]</scope>
    <source>
        <strain evidence="2 3">DSM 23048</strain>
    </source>
</reference>
<sequence length="57" mass="6146">MKRSKGLLIVGLLMISIGTSLVAMQNFGIGLFLLISAVVVLLFALGISIKEKRNTKK</sequence>